<sequence>MRRRTSVAERGVTDATRTMTEAAVEEVRAEIVAVVSQVLTAAGDDVVEGESLFILESMKMEIPVLAEHQGRILRVPVAPGDTVQEGDLLAVIGFDGLSADEGQLATAVSKRRC</sequence>
<protein>
    <recommendedName>
        <fullName evidence="2">Lipoyl-binding domain-containing protein</fullName>
    </recommendedName>
</protein>
<evidence type="ECO:0000313" key="4">
    <source>
        <dbReference type="Proteomes" id="UP001501777"/>
    </source>
</evidence>
<dbReference type="PANTHER" id="PTHR45266">
    <property type="entry name" value="OXALOACETATE DECARBOXYLASE ALPHA CHAIN"/>
    <property type="match status" value="1"/>
</dbReference>
<dbReference type="InterPro" id="IPR011053">
    <property type="entry name" value="Single_hybrid_motif"/>
</dbReference>
<reference evidence="4" key="1">
    <citation type="journal article" date="2019" name="Int. J. Syst. Evol. Microbiol.">
        <title>The Global Catalogue of Microorganisms (GCM) 10K type strain sequencing project: providing services to taxonomists for standard genome sequencing and annotation.</title>
        <authorList>
            <consortium name="The Broad Institute Genomics Platform"/>
            <consortium name="The Broad Institute Genome Sequencing Center for Infectious Disease"/>
            <person name="Wu L."/>
            <person name="Ma J."/>
        </authorList>
    </citation>
    <scope>NUCLEOTIDE SEQUENCE [LARGE SCALE GENOMIC DNA]</scope>
    <source>
        <strain evidence="4">JCM 4395</strain>
    </source>
</reference>
<dbReference type="InterPro" id="IPR050709">
    <property type="entry name" value="Biotin_Carboxyl_Carrier/Decarb"/>
</dbReference>
<dbReference type="SUPFAM" id="SSF51230">
    <property type="entry name" value="Single hybrid motif"/>
    <property type="match status" value="1"/>
</dbReference>
<dbReference type="Proteomes" id="UP001501777">
    <property type="component" value="Unassembled WGS sequence"/>
</dbReference>
<dbReference type="EMBL" id="BAAASG010000002">
    <property type="protein sequence ID" value="GAA2477644.1"/>
    <property type="molecule type" value="Genomic_DNA"/>
</dbReference>
<feature type="domain" description="Lipoyl-binding" evidence="2">
    <location>
        <begin position="7"/>
        <end position="93"/>
    </location>
</feature>
<evidence type="ECO:0000256" key="1">
    <source>
        <dbReference type="ARBA" id="ARBA00023267"/>
    </source>
</evidence>
<keyword evidence="4" id="KW-1185">Reference proteome</keyword>
<proteinExistence type="predicted"/>
<gene>
    <name evidence="3" type="ORF">GCM10010276_12360</name>
</gene>
<organism evidence="3 4">
    <name type="scientific">Streptomyces longisporus</name>
    <dbReference type="NCBI Taxonomy" id="1948"/>
    <lineage>
        <taxon>Bacteria</taxon>
        <taxon>Bacillati</taxon>
        <taxon>Actinomycetota</taxon>
        <taxon>Actinomycetes</taxon>
        <taxon>Kitasatosporales</taxon>
        <taxon>Streptomycetaceae</taxon>
        <taxon>Streptomyces</taxon>
    </lineage>
</organism>
<dbReference type="CDD" id="cd06850">
    <property type="entry name" value="biotinyl_domain"/>
    <property type="match status" value="1"/>
</dbReference>
<dbReference type="PROSITE" id="PS50968">
    <property type="entry name" value="BIOTINYL_LIPOYL"/>
    <property type="match status" value="1"/>
</dbReference>
<keyword evidence="1" id="KW-0092">Biotin</keyword>
<dbReference type="RefSeq" id="WP_344399005.1">
    <property type="nucleotide sequence ID" value="NZ_BAAASG010000002.1"/>
</dbReference>
<evidence type="ECO:0000259" key="2">
    <source>
        <dbReference type="PROSITE" id="PS50968"/>
    </source>
</evidence>
<comment type="caution">
    <text evidence="3">The sequence shown here is derived from an EMBL/GenBank/DDBJ whole genome shotgun (WGS) entry which is preliminary data.</text>
</comment>
<evidence type="ECO:0000313" key="3">
    <source>
        <dbReference type="EMBL" id="GAA2477644.1"/>
    </source>
</evidence>
<dbReference type="Gene3D" id="2.40.50.100">
    <property type="match status" value="1"/>
</dbReference>
<name>A0ABP5YG08_STRLO</name>
<dbReference type="Pfam" id="PF00364">
    <property type="entry name" value="Biotin_lipoyl"/>
    <property type="match status" value="1"/>
</dbReference>
<dbReference type="PANTHER" id="PTHR45266:SF3">
    <property type="entry name" value="OXALOACETATE DECARBOXYLASE ALPHA CHAIN"/>
    <property type="match status" value="1"/>
</dbReference>
<dbReference type="InterPro" id="IPR000089">
    <property type="entry name" value="Biotin_lipoyl"/>
</dbReference>
<dbReference type="NCBIfam" id="NF004547">
    <property type="entry name" value="PRK05889.1"/>
    <property type="match status" value="1"/>
</dbReference>
<accession>A0ABP5YG08</accession>